<dbReference type="GO" id="GO:0043137">
    <property type="term" value="P:DNA replication, removal of RNA primer"/>
    <property type="evidence" value="ECO:0007669"/>
    <property type="project" value="TreeGrafter"/>
</dbReference>
<organism evidence="9">
    <name type="scientific">Megaviridae environmental sample</name>
    <dbReference type="NCBI Taxonomy" id="1737588"/>
    <lineage>
        <taxon>Viruses</taxon>
        <taxon>Varidnaviria</taxon>
        <taxon>Bamfordvirae</taxon>
        <taxon>Nucleocytoviricota</taxon>
        <taxon>Megaviricetes</taxon>
        <taxon>Imitervirales</taxon>
        <taxon>Mimiviridae</taxon>
        <taxon>environmental samples</taxon>
    </lineage>
</organism>
<dbReference type="GO" id="GO:0004523">
    <property type="term" value="F:RNA-DNA hybrid ribonuclease activity"/>
    <property type="evidence" value="ECO:0007669"/>
    <property type="project" value="UniProtKB-EC"/>
</dbReference>
<proteinExistence type="inferred from homology"/>
<evidence type="ECO:0000256" key="3">
    <source>
        <dbReference type="ARBA" id="ARBA00012180"/>
    </source>
</evidence>
<keyword evidence="4" id="KW-0540">Nuclease</keyword>
<evidence type="ECO:0000256" key="2">
    <source>
        <dbReference type="ARBA" id="ARBA00005300"/>
    </source>
</evidence>
<dbReference type="GO" id="GO:0003676">
    <property type="term" value="F:nucleic acid binding"/>
    <property type="evidence" value="ECO:0007669"/>
    <property type="project" value="InterPro"/>
</dbReference>
<dbReference type="EMBL" id="MN448285">
    <property type="protein sequence ID" value="QFG74293.1"/>
    <property type="molecule type" value="Genomic_DNA"/>
</dbReference>
<reference evidence="9" key="1">
    <citation type="journal article" date="2019" name="Philos. Trans. R. Soc. Lond., B, Biol. Sci.">
        <title>Targeted metagenomic recovery of four divergent viruses reveals shared and distinctive characteristics of giant viruses of marine eukaryotes.</title>
        <authorList>
            <person name="Needham D.M."/>
            <person name="Poirier C."/>
            <person name="Hehenberger E."/>
            <person name="Jimenez V."/>
            <person name="Swalwell J.E."/>
            <person name="Santoro A.E."/>
            <person name="Worden A.Z."/>
        </authorList>
    </citation>
    <scope>NUCLEOTIDE SEQUENCE</scope>
    <source>
        <strain evidence="9">MPacV-611</strain>
    </source>
</reference>
<dbReference type="InterPro" id="IPR012337">
    <property type="entry name" value="RNaseH-like_sf"/>
</dbReference>
<dbReference type="PANTHER" id="PTHR10642">
    <property type="entry name" value="RIBONUCLEASE H1"/>
    <property type="match status" value="1"/>
</dbReference>
<sequence>MNTDIVVFTDGSSLNNQNKYARRGGFGIFFKDEDPRNQSIKITPDISKKVTNQIAELLACIYAIEIIIGTDIIKDKNIIIYTDSMYTINSITKWANKWKNNQWKKSNGKTIENIDLIKKLYFYSKNLNIKYIHVKAHQEPPSLDSPNYFTWYGNNMADSLAVQAAK</sequence>
<evidence type="ECO:0000259" key="8">
    <source>
        <dbReference type="PROSITE" id="PS50879"/>
    </source>
</evidence>
<comment type="catalytic activity">
    <reaction evidence="1">
        <text>Endonucleolytic cleavage to 5'-phosphomonoester.</text>
        <dbReference type="EC" id="3.1.26.4"/>
    </reaction>
</comment>
<dbReference type="Pfam" id="PF00075">
    <property type="entry name" value="RNase_H"/>
    <property type="match status" value="1"/>
</dbReference>
<feature type="domain" description="RNase H type-1" evidence="8">
    <location>
        <begin position="1"/>
        <end position="166"/>
    </location>
</feature>
<dbReference type="InterPro" id="IPR050092">
    <property type="entry name" value="RNase_H"/>
</dbReference>
<evidence type="ECO:0000256" key="4">
    <source>
        <dbReference type="ARBA" id="ARBA00022722"/>
    </source>
</evidence>
<dbReference type="EC" id="3.1.26.4" evidence="3"/>
<dbReference type="SUPFAM" id="SSF53098">
    <property type="entry name" value="Ribonuclease H-like"/>
    <property type="match status" value="1"/>
</dbReference>
<dbReference type="Gene3D" id="3.30.420.10">
    <property type="entry name" value="Ribonuclease H-like superfamily/Ribonuclease H"/>
    <property type="match status" value="1"/>
</dbReference>
<comment type="similarity">
    <text evidence="2">Belongs to the RNase H family.</text>
</comment>
<evidence type="ECO:0000313" key="9">
    <source>
        <dbReference type="EMBL" id="QFG74293.1"/>
    </source>
</evidence>
<evidence type="ECO:0000256" key="6">
    <source>
        <dbReference type="ARBA" id="ARBA00022759"/>
    </source>
</evidence>
<dbReference type="CDD" id="cd09280">
    <property type="entry name" value="RNase_HI_eukaryote_like"/>
    <property type="match status" value="1"/>
</dbReference>
<evidence type="ECO:0000256" key="5">
    <source>
        <dbReference type="ARBA" id="ARBA00022723"/>
    </source>
</evidence>
<dbReference type="GO" id="GO:0046872">
    <property type="term" value="F:metal ion binding"/>
    <property type="evidence" value="ECO:0007669"/>
    <property type="project" value="UniProtKB-KW"/>
</dbReference>
<keyword evidence="5" id="KW-0479">Metal-binding</keyword>
<evidence type="ECO:0000256" key="7">
    <source>
        <dbReference type="ARBA" id="ARBA00022801"/>
    </source>
</evidence>
<name>A0A5J6VKA7_9VIRU</name>
<dbReference type="InterPro" id="IPR036397">
    <property type="entry name" value="RNaseH_sf"/>
</dbReference>
<keyword evidence="6" id="KW-0255">Endonuclease</keyword>
<accession>A0A5J6VKA7</accession>
<dbReference type="PANTHER" id="PTHR10642:SF26">
    <property type="entry name" value="RIBONUCLEASE H1"/>
    <property type="match status" value="1"/>
</dbReference>
<dbReference type="InterPro" id="IPR002156">
    <property type="entry name" value="RNaseH_domain"/>
</dbReference>
<evidence type="ECO:0000256" key="1">
    <source>
        <dbReference type="ARBA" id="ARBA00000077"/>
    </source>
</evidence>
<dbReference type="PROSITE" id="PS50879">
    <property type="entry name" value="RNASE_H_1"/>
    <property type="match status" value="1"/>
</dbReference>
<protein>
    <recommendedName>
        <fullName evidence="3">ribonuclease H</fullName>
        <ecNumber evidence="3">3.1.26.4</ecNumber>
    </recommendedName>
</protein>
<keyword evidence="7" id="KW-0378">Hydrolase</keyword>